<accession>A0ABY8N1P0</accession>
<protein>
    <submittedName>
        <fullName evidence="2">Uncharacterized protein</fullName>
    </submittedName>
</protein>
<reference evidence="2 3" key="1">
    <citation type="submission" date="2022-03" db="EMBL/GenBank/DDBJ databases">
        <title>Plant growth promoting endophytes with ACC deaminase activity.</title>
        <authorList>
            <person name="Charles T."/>
            <person name="Van Dyk A."/>
            <person name="Cheng J."/>
            <person name="Heil J."/>
        </authorList>
    </citation>
    <scope>NUCLEOTIDE SEQUENCE [LARGE SCALE GENOMIC DNA]</scope>
    <source>
        <strain evidence="2 3">8R6</strain>
    </source>
</reference>
<dbReference type="EMBL" id="CP093428">
    <property type="protein sequence ID" value="WGK93560.1"/>
    <property type="molecule type" value="Genomic_DNA"/>
</dbReference>
<sequence>MQFHGAGPLGPSQSRDCALKKRREHIFCSAAVTQATGQRGRQTALLAQSCRAMRQLNFISRDAPKTMSQDDKLIDLNSERAKRVHDLNEKRLNEVRQAFEQAMPLGKAKKKPKSKPKKR</sequence>
<keyword evidence="3" id="KW-1185">Reference proteome</keyword>
<proteinExistence type="predicted"/>
<dbReference type="RefSeq" id="WP_280164065.1">
    <property type="nucleotide sequence ID" value="NZ_CP093428.1"/>
</dbReference>
<feature type="region of interest" description="Disordered" evidence="1">
    <location>
        <begin position="100"/>
        <end position="119"/>
    </location>
</feature>
<dbReference type="Proteomes" id="UP001243713">
    <property type="component" value="Chromosome"/>
</dbReference>
<name>A0ABY8N1P0_9PSED</name>
<feature type="compositionally biased region" description="Basic residues" evidence="1">
    <location>
        <begin position="107"/>
        <end position="119"/>
    </location>
</feature>
<gene>
    <name evidence="2" type="ORF">MOQ58_06630</name>
</gene>
<evidence type="ECO:0000256" key="1">
    <source>
        <dbReference type="SAM" id="MobiDB-lite"/>
    </source>
</evidence>
<evidence type="ECO:0000313" key="3">
    <source>
        <dbReference type="Proteomes" id="UP001243713"/>
    </source>
</evidence>
<evidence type="ECO:0000313" key="2">
    <source>
        <dbReference type="EMBL" id="WGK93560.1"/>
    </source>
</evidence>
<organism evidence="2 3">
    <name type="scientific">Pseudomonas migulae</name>
    <dbReference type="NCBI Taxonomy" id="78543"/>
    <lineage>
        <taxon>Bacteria</taxon>
        <taxon>Pseudomonadati</taxon>
        <taxon>Pseudomonadota</taxon>
        <taxon>Gammaproteobacteria</taxon>
        <taxon>Pseudomonadales</taxon>
        <taxon>Pseudomonadaceae</taxon>
        <taxon>Pseudomonas</taxon>
    </lineage>
</organism>